<sequence length="123" mass="14389">MRYEALVKEIDSCIEEEIVVKIKDIELTGFANIFPYEIKIGGIYPVELSLWFLDDFAIDIQDSQEKQITKLGDGFKYELKGLLTSDGMFDIGIRIEDEILEDYEYLYGKYIKLIVDRINIEFL</sequence>
<comment type="caution">
    <text evidence="1">The sequence shown here is derived from an EMBL/GenBank/DDBJ whole genome shotgun (WGS) entry which is preliminary data.</text>
</comment>
<evidence type="ECO:0000313" key="1">
    <source>
        <dbReference type="EMBL" id="MEI4803800.1"/>
    </source>
</evidence>
<dbReference type="InterPro" id="IPR016767">
    <property type="entry name" value="UCP019853"/>
</dbReference>
<dbReference type="PIRSF" id="PIRSF019853">
    <property type="entry name" value="UCP019853"/>
    <property type="match status" value="1"/>
</dbReference>
<dbReference type="EMBL" id="JBAWSX010000018">
    <property type="protein sequence ID" value="MEI4803800.1"/>
    <property type="molecule type" value="Genomic_DNA"/>
</dbReference>
<evidence type="ECO:0000313" key="2">
    <source>
        <dbReference type="Proteomes" id="UP001372526"/>
    </source>
</evidence>
<dbReference type="RefSeq" id="WP_336474105.1">
    <property type="nucleotide sequence ID" value="NZ_JBAWSX010000018.1"/>
</dbReference>
<keyword evidence="2" id="KW-1185">Reference proteome</keyword>
<gene>
    <name evidence="1" type="ORF">WAZ07_21670</name>
</gene>
<reference evidence="1 2" key="1">
    <citation type="submission" date="2024-01" db="EMBL/GenBank/DDBJ databases">
        <title>Seven novel Bacillus-like species.</title>
        <authorList>
            <person name="Liu G."/>
        </authorList>
    </citation>
    <scope>NUCLEOTIDE SEQUENCE [LARGE SCALE GENOMIC DNA]</scope>
    <source>
        <strain evidence="1 2">FJAT-51639</strain>
    </source>
</reference>
<proteinExistence type="predicted"/>
<name>A0ABU8FM85_9BACI</name>
<dbReference type="Proteomes" id="UP001372526">
    <property type="component" value="Unassembled WGS sequence"/>
</dbReference>
<accession>A0ABU8FM85</accession>
<protein>
    <submittedName>
        <fullName evidence="1">Uncharacterized protein</fullName>
    </submittedName>
</protein>
<organism evidence="1 2">
    <name type="scientific">Bacillus bruguierae</name>
    <dbReference type="NCBI Taxonomy" id="3127667"/>
    <lineage>
        <taxon>Bacteria</taxon>
        <taxon>Bacillati</taxon>
        <taxon>Bacillota</taxon>
        <taxon>Bacilli</taxon>
        <taxon>Bacillales</taxon>
        <taxon>Bacillaceae</taxon>
        <taxon>Bacillus</taxon>
    </lineage>
</organism>